<dbReference type="Pfam" id="PF14765">
    <property type="entry name" value="PS-DH"/>
    <property type="match status" value="1"/>
</dbReference>
<dbReference type="SMART" id="SM00826">
    <property type="entry name" value="PKS_DH"/>
    <property type="match status" value="1"/>
</dbReference>
<dbReference type="Gene3D" id="1.10.1200.10">
    <property type="entry name" value="ACP-like"/>
    <property type="match status" value="1"/>
</dbReference>
<feature type="active site" description="Proton donor; for dehydratase activity" evidence="6">
    <location>
        <position position="1075"/>
    </location>
</feature>
<evidence type="ECO:0008006" key="11">
    <source>
        <dbReference type="Google" id="ProtNLM"/>
    </source>
</evidence>
<dbReference type="Pfam" id="PF08659">
    <property type="entry name" value="KR"/>
    <property type="match status" value="1"/>
</dbReference>
<protein>
    <recommendedName>
        <fullName evidence="11">Polyketide synthase</fullName>
    </recommendedName>
</protein>
<dbReference type="CDD" id="cd02440">
    <property type="entry name" value="AdoMet_MTases"/>
    <property type="match status" value="1"/>
</dbReference>
<evidence type="ECO:0000256" key="5">
    <source>
        <dbReference type="ARBA" id="ARBA00023026"/>
    </source>
</evidence>
<dbReference type="GO" id="GO:0044550">
    <property type="term" value="P:secondary metabolite biosynthetic process"/>
    <property type="evidence" value="ECO:0007669"/>
    <property type="project" value="UniProtKB-ARBA"/>
</dbReference>
<dbReference type="InterPro" id="IPR036736">
    <property type="entry name" value="ACP-like_sf"/>
</dbReference>
<dbReference type="InterPro" id="IPR029058">
    <property type="entry name" value="AB_hydrolase_fold"/>
</dbReference>
<feature type="domain" description="Ketosynthase family 3 (KS3)" evidence="7">
    <location>
        <begin position="3"/>
        <end position="415"/>
    </location>
</feature>
<dbReference type="SUPFAM" id="SSF53474">
    <property type="entry name" value="alpha/beta-Hydrolases"/>
    <property type="match status" value="1"/>
</dbReference>
<dbReference type="Gene3D" id="3.10.129.110">
    <property type="entry name" value="Polyketide synthase dehydratase"/>
    <property type="match status" value="1"/>
</dbReference>
<dbReference type="InterPro" id="IPR057326">
    <property type="entry name" value="KR_dom"/>
</dbReference>
<evidence type="ECO:0000256" key="2">
    <source>
        <dbReference type="ARBA" id="ARBA00022450"/>
    </source>
</evidence>
<dbReference type="InterPro" id="IPR001031">
    <property type="entry name" value="Thioesterase"/>
</dbReference>
<dbReference type="Gene3D" id="3.40.47.10">
    <property type="match status" value="1"/>
</dbReference>
<organism evidence="9 10">
    <name type="scientific">Mycena pura</name>
    <dbReference type="NCBI Taxonomy" id="153505"/>
    <lineage>
        <taxon>Eukaryota</taxon>
        <taxon>Fungi</taxon>
        <taxon>Dikarya</taxon>
        <taxon>Basidiomycota</taxon>
        <taxon>Agaricomycotina</taxon>
        <taxon>Agaricomycetes</taxon>
        <taxon>Agaricomycetidae</taxon>
        <taxon>Agaricales</taxon>
        <taxon>Marasmiineae</taxon>
        <taxon>Mycenaceae</taxon>
        <taxon>Mycena</taxon>
    </lineage>
</organism>
<dbReference type="Pfam" id="PF02801">
    <property type="entry name" value="Ketoacyl-synt_C"/>
    <property type="match status" value="1"/>
</dbReference>
<accession>A0AAD6Y6I4</accession>
<dbReference type="GO" id="GO:0004315">
    <property type="term" value="F:3-oxoacyl-[acyl-carrier-protein] synthase activity"/>
    <property type="evidence" value="ECO:0007669"/>
    <property type="project" value="InterPro"/>
</dbReference>
<dbReference type="GO" id="GO:0004312">
    <property type="term" value="F:fatty acid synthase activity"/>
    <property type="evidence" value="ECO:0007669"/>
    <property type="project" value="TreeGrafter"/>
</dbReference>
<dbReference type="PROSITE" id="PS00012">
    <property type="entry name" value="PHOSPHOPANTETHEINE"/>
    <property type="match status" value="2"/>
</dbReference>
<dbReference type="InterPro" id="IPR020841">
    <property type="entry name" value="PKS_Beta-ketoAc_synthase_dom"/>
</dbReference>
<dbReference type="Pfam" id="PF13489">
    <property type="entry name" value="Methyltransf_23"/>
    <property type="match status" value="1"/>
</dbReference>
<dbReference type="SMART" id="SM00827">
    <property type="entry name" value="PKS_AT"/>
    <property type="match status" value="1"/>
</dbReference>
<dbReference type="InterPro" id="IPR049900">
    <property type="entry name" value="PKS_mFAS_DH"/>
</dbReference>
<evidence type="ECO:0000256" key="1">
    <source>
        <dbReference type="ARBA" id="ARBA00005179"/>
    </source>
</evidence>
<dbReference type="InterPro" id="IPR020807">
    <property type="entry name" value="PKS_DH"/>
</dbReference>
<dbReference type="Gene3D" id="3.40.50.720">
    <property type="entry name" value="NAD(P)-binding Rossmann-like Domain"/>
    <property type="match status" value="1"/>
</dbReference>
<dbReference type="PROSITE" id="PS52019">
    <property type="entry name" value="PKS_MFAS_DH"/>
    <property type="match status" value="1"/>
</dbReference>
<dbReference type="Pfam" id="PF00550">
    <property type="entry name" value="PP-binding"/>
    <property type="match status" value="2"/>
</dbReference>
<dbReference type="SUPFAM" id="SSF53335">
    <property type="entry name" value="S-adenosyl-L-methionine-dependent methyltransferases"/>
    <property type="match status" value="1"/>
</dbReference>
<dbReference type="Gene3D" id="3.40.50.1820">
    <property type="entry name" value="alpha/beta hydrolase"/>
    <property type="match status" value="1"/>
</dbReference>
<dbReference type="InterPro" id="IPR006162">
    <property type="entry name" value="Ppantetheine_attach_site"/>
</dbReference>
<dbReference type="InterPro" id="IPR013968">
    <property type="entry name" value="PKS_KR"/>
</dbReference>
<dbReference type="InterPro" id="IPR042104">
    <property type="entry name" value="PKS_dehydratase_sf"/>
</dbReference>
<dbReference type="InterPro" id="IPR029063">
    <property type="entry name" value="SAM-dependent_MTases_sf"/>
</dbReference>
<feature type="region of interest" description="N-terminal hotdog fold" evidence="6">
    <location>
        <begin position="877"/>
        <end position="1000"/>
    </location>
</feature>
<dbReference type="Gene3D" id="3.40.366.10">
    <property type="entry name" value="Malonyl-Coenzyme A Acyl Carrier Protein, domain 2"/>
    <property type="match status" value="1"/>
</dbReference>
<comment type="caution">
    <text evidence="9">The sequence shown here is derived from an EMBL/GenBank/DDBJ whole genome shotgun (WGS) entry which is preliminary data.</text>
</comment>
<evidence type="ECO:0000313" key="9">
    <source>
        <dbReference type="EMBL" id="KAJ7193590.1"/>
    </source>
</evidence>
<dbReference type="CDD" id="cd00833">
    <property type="entry name" value="PKS"/>
    <property type="match status" value="1"/>
</dbReference>
<dbReference type="PANTHER" id="PTHR43775">
    <property type="entry name" value="FATTY ACID SYNTHASE"/>
    <property type="match status" value="1"/>
</dbReference>
<dbReference type="InterPro" id="IPR001227">
    <property type="entry name" value="Ac_transferase_dom_sf"/>
</dbReference>
<dbReference type="PROSITE" id="PS52004">
    <property type="entry name" value="KS3_2"/>
    <property type="match status" value="1"/>
</dbReference>
<feature type="region of interest" description="C-terminal hotdog fold" evidence="6">
    <location>
        <begin position="1016"/>
        <end position="1160"/>
    </location>
</feature>
<dbReference type="Pfam" id="PF00975">
    <property type="entry name" value="Thioesterase"/>
    <property type="match status" value="1"/>
</dbReference>
<dbReference type="InterPro" id="IPR014031">
    <property type="entry name" value="Ketoacyl_synth_C"/>
</dbReference>
<dbReference type="PANTHER" id="PTHR43775:SF37">
    <property type="entry name" value="SI:DKEY-61P9.11"/>
    <property type="match status" value="1"/>
</dbReference>
<feature type="active site" description="Proton acceptor; for dehydratase activity" evidence="6">
    <location>
        <position position="913"/>
    </location>
</feature>
<name>A0AAD6Y6I4_9AGAR</name>
<dbReference type="SUPFAM" id="SSF47336">
    <property type="entry name" value="ACP-like"/>
    <property type="match status" value="1"/>
</dbReference>
<dbReference type="SMART" id="SM00822">
    <property type="entry name" value="PKS_KR"/>
    <property type="match status" value="1"/>
</dbReference>
<keyword evidence="10" id="KW-1185">Reference proteome</keyword>
<dbReference type="InterPro" id="IPR009081">
    <property type="entry name" value="PP-bd_ACP"/>
</dbReference>
<dbReference type="PROSITE" id="PS00606">
    <property type="entry name" value="KS3_1"/>
    <property type="match status" value="1"/>
</dbReference>
<dbReference type="InterPro" id="IPR016035">
    <property type="entry name" value="Acyl_Trfase/lysoPLipase"/>
</dbReference>
<dbReference type="Proteomes" id="UP001219525">
    <property type="component" value="Unassembled WGS sequence"/>
</dbReference>
<dbReference type="InterPro" id="IPR014030">
    <property type="entry name" value="Ketoacyl_synth_N"/>
</dbReference>
<evidence type="ECO:0000256" key="3">
    <source>
        <dbReference type="ARBA" id="ARBA00022553"/>
    </source>
</evidence>
<reference evidence="9" key="1">
    <citation type="submission" date="2023-03" db="EMBL/GenBank/DDBJ databases">
        <title>Massive genome expansion in bonnet fungi (Mycena s.s.) driven by repeated elements and novel gene families across ecological guilds.</title>
        <authorList>
            <consortium name="Lawrence Berkeley National Laboratory"/>
            <person name="Harder C.B."/>
            <person name="Miyauchi S."/>
            <person name="Viragh M."/>
            <person name="Kuo A."/>
            <person name="Thoen E."/>
            <person name="Andreopoulos B."/>
            <person name="Lu D."/>
            <person name="Skrede I."/>
            <person name="Drula E."/>
            <person name="Henrissat B."/>
            <person name="Morin E."/>
            <person name="Kohler A."/>
            <person name="Barry K."/>
            <person name="LaButti K."/>
            <person name="Morin E."/>
            <person name="Salamov A."/>
            <person name="Lipzen A."/>
            <person name="Mereny Z."/>
            <person name="Hegedus B."/>
            <person name="Baldrian P."/>
            <person name="Stursova M."/>
            <person name="Weitz H."/>
            <person name="Taylor A."/>
            <person name="Grigoriev I.V."/>
            <person name="Nagy L.G."/>
            <person name="Martin F."/>
            <person name="Kauserud H."/>
        </authorList>
    </citation>
    <scope>NUCLEOTIDE SEQUENCE</scope>
    <source>
        <strain evidence="9">9144</strain>
    </source>
</reference>
<dbReference type="InterPro" id="IPR018201">
    <property type="entry name" value="Ketoacyl_synth_AS"/>
</dbReference>
<feature type="domain" description="PKS/mFAS DH" evidence="8">
    <location>
        <begin position="877"/>
        <end position="1160"/>
    </location>
</feature>
<dbReference type="InterPro" id="IPR014043">
    <property type="entry name" value="Acyl_transferase_dom"/>
</dbReference>
<dbReference type="SMART" id="SM00825">
    <property type="entry name" value="PKS_KS"/>
    <property type="match status" value="1"/>
</dbReference>
<keyword evidence="5" id="KW-0843">Virulence</keyword>
<dbReference type="GO" id="GO:0006633">
    <property type="term" value="P:fatty acid biosynthetic process"/>
    <property type="evidence" value="ECO:0007669"/>
    <property type="project" value="InterPro"/>
</dbReference>
<dbReference type="Pfam" id="PF00109">
    <property type="entry name" value="ketoacyl-synt"/>
    <property type="match status" value="1"/>
</dbReference>
<dbReference type="EMBL" id="JARJCW010000106">
    <property type="protein sequence ID" value="KAJ7193590.1"/>
    <property type="molecule type" value="Genomic_DNA"/>
</dbReference>
<dbReference type="Pfam" id="PF00698">
    <property type="entry name" value="Acyl_transf_1"/>
    <property type="match status" value="1"/>
</dbReference>
<dbReference type="InterPro" id="IPR016039">
    <property type="entry name" value="Thiolase-like"/>
</dbReference>
<keyword evidence="2" id="KW-0596">Phosphopantetheine</keyword>
<evidence type="ECO:0000259" key="8">
    <source>
        <dbReference type="PROSITE" id="PS52019"/>
    </source>
</evidence>
<dbReference type="InterPro" id="IPR050091">
    <property type="entry name" value="PKS_NRPS_Biosynth_Enz"/>
</dbReference>
<dbReference type="InterPro" id="IPR036291">
    <property type="entry name" value="NAD(P)-bd_dom_sf"/>
</dbReference>
<keyword evidence="4" id="KW-0808">Transferase</keyword>
<gene>
    <name evidence="9" type="ORF">GGX14DRAFT_701082</name>
</gene>
<proteinExistence type="predicted"/>
<dbReference type="SUPFAM" id="SSF53901">
    <property type="entry name" value="Thiolase-like"/>
    <property type="match status" value="1"/>
</dbReference>
<dbReference type="SUPFAM" id="SSF52151">
    <property type="entry name" value="FabD/lysophospholipase-like"/>
    <property type="match status" value="1"/>
</dbReference>
<dbReference type="SUPFAM" id="SSF51735">
    <property type="entry name" value="NAD(P)-binding Rossmann-fold domains"/>
    <property type="match status" value="1"/>
</dbReference>
<dbReference type="InterPro" id="IPR049551">
    <property type="entry name" value="PKS_DH_C"/>
</dbReference>
<keyword evidence="3" id="KW-0597">Phosphoprotein</keyword>
<sequence>MEEQSIAIVGIAAQLPSGPDYAVDLDYQTLWEFLLDGKQAYEPLNKFVSISAPEFQNIRSKIPLQGAFLKNASNFDNIALGVSTREARVAPFSARRLMDLSFCALQDAGINSRGKPIGCFMSGNRALADQNPIDADGVFSWLPYFLSNRISYALDLTGPSVTLDTACSSSLTALHLAINAIERGDCTAALVGAAQINRDPMEWAAYAQGGVLAPDGKCKPLDQGADGFGRGEGAVVIVLKPLNAAIQDRDHIYSVIAASAIKSTGSRLPLNVPNGATQRECAYEAYRRAGLQPQVADYVELHATGTAVGDPIELNVATSVFGASSMGTLKGNLGHLEVAAFLAAVLKACLMFEHNCIPPTVNLLNPLPGIFSDEHNSVVPLVPTPLGCRSAHDRRTISLLGTGMGGATGHVILQSPPATADLVSPPTAPDVLFLIGGLSAAAVAQISEGVAGLESDVQKHAVALARRARQLPWRTWFKVPAHPADKPPPASRIPESTPPIVFFFSGQGPQHIDMGRELFAQYPVFRKTVLELDDVYLRRVGTSLIEASGLFSAARPVHDSGSAWPAIITLPAICAVQIALVDLLASIGIVPDLMFGHSAGETAALYASGAGPKEMAMEIAIARGEAMGHAEGEHLGMAMLACDAIRAAEFVQRVLASREQEGGVLELTCYNSHESLAISGTAPHLNDLVDLAQSEGIFAQRLRTLVPGHSSFMDPIRNMYQEKMRDIWARYPAAHIPSVPVLSTCRRDVSSENAFVNEFTPEYLWDNARNAVQFSAVALHSLTSHPNAVYVEISSHPVLSSSIIAHGIQESHVLCPMRRSSKRNPTNELHALLEFIGGLSLLGVNTIDLSGFYGELAAPLYNKAVEHPLKPRTIPPPKYLASSHSTPGGDFHGPLATACLKLNQSTHPDLAQHIINGSVLFTPAHEPIFPATGFIEMVLEAGANCLCNIEFKSILSLSGRDDVEISLQYLDERWAIVANARSTSRREHARGCMTFSALVDETPSIADKVEELWGRLPQLDLHDFYRSLQPLFGYGPLFRRVMRCHGGPSQAIAEIRGLTMEESSRGFLLHPALLDACLHVLLHPAVSRNERDVMYLPAHLEHFTLHRRNYDRTNWLSYIILRTWTPKTRTYDIFVADSSGLAICELRGLTVQEYSNTAPLVVTRRFEPVLQPVDADVEIPSLNTKFAARDDRENLDCLYSVLDGCAAEMLTNTLRECDDMVVDTEISRQRYFSFARRAIEERTIHALPPERLRFLQERWPHHFEITRRVAAVHKSVFSSPRLAIDALYADELMSQFYAREHQPSRVGQEVATAFSCLLKAIQQSGKRFIRVLEVGAGTGLLTYQLIETLSRHQDLLIQYTVSDISYSLASGLAHALPHDFLVAKAYNIAEDPETQGIPLHTYDIIVSLFVLHAAPHLSRCLSALRSLLVPGGVLLTAELDGTAWAENRIGTLWHDCVFGSFQEWFGFQDGREHPTMAPTAWKDALTEAGFDNVQVSTEAAMNAREFFFVAQRPASKQLIPNASSPPISQYHFRCGEEFELQGWLCGFERSDPQTLFITASSGADADVADGICVALRKELPLWRINLCIFEHAAQISAATQWISAHQQLFASGEDVVFFDANGRTKVSRVVLSPPPVCANDPQYHPSVRFRGDAAYVLLGGAGGLGVDLAVWMYQRGARHLILTSRRGIKSFDPLLDALDLAKVDFLQRQPDVELRIESCNATNRTQMQNLLCSLSAPLAGAFLMTLVLDDAPFLAQTRASFERVVDSKLRAFEIFADSVQLEELDFFAAFSSLSGLIGIPGQTNYASACTALNGMLAKYSNAFSLVTPGIRDVGYLTREGSQHVANRDALASLTAQGTFSAPPHCSFSTVLELWACLEDALRKSYCTPFDQYIPDLDWNAIDDNFHLPRSSGHLRKHLRLVGSPLTAPNEQTHRVLLRAVLELLEVPEADFDPQQPFTTYGLDSLGATKLSALLRPYAVFTQMQLLGATSWMQVEAEITSRVAPCAPCDFDADAATATVRDALSISREDFSGDLALASYGLDSLSATRLATSLQPHLEVTQMQLLGQATWNELLVTRRNSRRPSPAAMTKSNSATEHLITIRNGRGFGPPLICIPGGNGTAAPFFGLSTSGAKDVWALQVTETTPMSSLSELAEFWKRQIYKRRAHGPYRIAAYSAGTVLSVLLAKMLETDGHAIEQLIFIDSSPGLWANESAEALLRERSIDELIHLSDIAVVDMLRNDSSVPPEAVANYQAAVDGLDGTLRRTKDEVRCSRLTMRIVFEFLHQFYALGQANSEPQDFIQSFRAWLKATSAPMLVIVAENGMTRSFPGGNIADLGASQLGEQVVVKVVPGVGHYGIFNDKHLGVDLDL</sequence>
<dbReference type="Gene3D" id="3.40.50.150">
    <property type="entry name" value="Vaccinia Virus protein VP39"/>
    <property type="match status" value="1"/>
</dbReference>
<evidence type="ECO:0000259" key="7">
    <source>
        <dbReference type="PROSITE" id="PS52004"/>
    </source>
</evidence>
<evidence type="ECO:0000313" key="10">
    <source>
        <dbReference type="Proteomes" id="UP001219525"/>
    </source>
</evidence>
<comment type="pathway">
    <text evidence="1">Secondary metabolite biosynthesis.</text>
</comment>
<evidence type="ECO:0000256" key="4">
    <source>
        <dbReference type="ARBA" id="ARBA00022679"/>
    </source>
</evidence>
<evidence type="ECO:0000256" key="6">
    <source>
        <dbReference type="PROSITE-ProRule" id="PRU01363"/>
    </source>
</evidence>